<dbReference type="RefSeq" id="WP_186924583.1">
    <property type="nucleotide sequence ID" value="NZ_JACOFW010000037.1"/>
</dbReference>
<name>A0ABR6X9D5_9BURK</name>
<protein>
    <submittedName>
        <fullName evidence="1">Uncharacterized protein</fullName>
    </submittedName>
</protein>
<gene>
    <name evidence="1" type="ORF">H8K52_19475</name>
</gene>
<dbReference type="EMBL" id="JACOFW010000037">
    <property type="protein sequence ID" value="MBC3809526.1"/>
    <property type="molecule type" value="Genomic_DNA"/>
</dbReference>
<evidence type="ECO:0000313" key="2">
    <source>
        <dbReference type="Proteomes" id="UP000648257"/>
    </source>
</evidence>
<keyword evidence="2" id="KW-1185">Reference proteome</keyword>
<dbReference type="Proteomes" id="UP000648257">
    <property type="component" value="Unassembled WGS sequence"/>
</dbReference>
<proteinExistence type="predicted"/>
<reference evidence="1 2" key="1">
    <citation type="submission" date="2020-08" db="EMBL/GenBank/DDBJ databases">
        <title>Novel species isolated from subtropical streams in China.</title>
        <authorList>
            <person name="Lu H."/>
        </authorList>
    </citation>
    <scope>NUCLEOTIDE SEQUENCE [LARGE SCALE GENOMIC DNA]</scope>
    <source>
        <strain evidence="1 2">KACC 16656</strain>
    </source>
</reference>
<comment type="caution">
    <text evidence="1">The sequence shown here is derived from an EMBL/GenBank/DDBJ whole genome shotgun (WGS) entry which is preliminary data.</text>
</comment>
<sequence>MSNIEHPFHALTFELQQGAAQSKLRIHQLWAQLAGTAYVPEQPVLFSEWPIVASQTLQDKLMQRVESLCHVLKPHLQTQVMQTKGWQYGSAADVLTVDYAIICDDEHGEGDAAWDIRLVEFQAFTSLLTMGYRMQQVHSQLWPQLADCPPWTARESEHDWLRICRSWIAGGDSPALLEYRPWQRGTLFDLHAASVLWNLPIIEPHQITVDDKGHLFSNQNGAAQQHDKIFNRLILSELDDGDQFLHQLQSAKLQWHCHPAWYFLVHKGLAAELTIPFEPENVKANQWRSLHLPAQKLVAKNIYSCGGKDLRIGPEAQELDQLEQAENWLVQPRYRPYPVMNNKSGEPVYAEVRLIIQMNESTKPRVAMQIVRMYYAAQASASFFQGREGEGSTILHTPPSS</sequence>
<organism evidence="1 2">
    <name type="scientific">Undibacterium seohonense</name>
    <dbReference type="NCBI Taxonomy" id="1344950"/>
    <lineage>
        <taxon>Bacteria</taxon>
        <taxon>Pseudomonadati</taxon>
        <taxon>Pseudomonadota</taxon>
        <taxon>Betaproteobacteria</taxon>
        <taxon>Burkholderiales</taxon>
        <taxon>Oxalobacteraceae</taxon>
        <taxon>Undibacterium</taxon>
    </lineage>
</organism>
<accession>A0ABR6X9D5</accession>
<evidence type="ECO:0000313" key="1">
    <source>
        <dbReference type="EMBL" id="MBC3809526.1"/>
    </source>
</evidence>